<dbReference type="GO" id="GO:0007165">
    <property type="term" value="P:signal transduction"/>
    <property type="evidence" value="ECO:0007669"/>
    <property type="project" value="InterPro"/>
</dbReference>
<evidence type="ECO:0000256" key="3">
    <source>
        <dbReference type="ARBA" id="ARBA00022475"/>
    </source>
</evidence>
<evidence type="ECO:0000256" key="5">
    <source>
        <dbReference type="ARBA" id="ARBA00022989"/>
    </source>
</evidence>
<keyword evidence="5 9" id="KW-1133">Transmembrane helix</keyword>
<dbReference type="AlphaFoldDB" id="I0HQJ0"/>
<keyword evidence="13" id="KW-1185">Reference proteome</keyword>
<dbReference type="InterPro" id="IPR003660">
    <property type="entry name" value="HAMP_dom"/>
</dbReference>
<evidence type="ECO:0000313" key="12">
    <source>
        <dbReference type="EMBL" id="BAL95277.1"/>
    </source>
</evidence>
<dbReference type="Gene3D" id="3.30.70.270">
    <property type="match status" value="1"/>
</dbReference>
<accession>I0HQJ0</accession>
<dbReference type="PANTHER" id="PTHR45138:SF9">
    <property type="entry name" value="DIGUANYLATE CYCLASE DGCM-RELATED"/>
    <property type="match status" value="1"/>
</dbReference>
<dbReference type="PANTHER" id="PTHR45138">
    <property type="entry name" value="REGULATORY COMPONENTS OF SENSORY TRANSDUCTION SYSTEM"/>
    <property type="match status" value="1"/>
</dbReference>
<dbReference type="Pfam" id="PF02743">
    <property type="entry name" value="dCache_1"/>
    <property type="match status" value="1"/>
</dbReference>
<reference evidence="12 13" key="1">
    <citation type="journal article" date="2012" name="J. Bacteriol.">
        <title>Complete genome sequence of phototrophic betaproteobacterium Rubrivivax gelatinosus IL144.</title>
        <authorList>
            <person name="Nagashima S."/>
            <person name="Kamimura A."/>
            <person name="Shimizu T."/>
            <person name="Nakamura-isaki S."/>
            <person name="Aono E."/>
            <person name="Sakamoto K."/>
            <person name="Ichikawa N."/>
            <person name="Nakazawa H."/>
            <person name="Sekine M."/>
            <person name="Yamazaki S."/>
            <person name="Fujita N."/>
            <person name="Shimada K."/>
            <person name="Hanada S."/>
            <person name="Nagashima K.V.P."/>
        </authorList>
    </citation>
    <scope>NUCLEOTIDE SEQUENCE [LARGE SCALE GENOMIC DNA]</scope>
    <source>
        <strain evidence="13">NBRC 100245 / IL144</strain>
    </source>
</reference>
<evidence type="ECO:0000256" key="4">
    <source>
        <dbReference type="ARBA" id="ARBA00022692"/>
    </source>
</evidence>
<dbReference type="GO" id="GO:1902201">
    <property type="term" value="P:negative regulation of bacterial-type flagellum-dependent cell motility"/>
    <property type="evidence" value="ECO:0007669"/>
    <property type="project" value="TreeGrafter"/>
</dbReference>
<feature type="domain" description="HAMP" evidence="10">
    <location>
        <begin position="317"/>
        <end position="370"/>
    </location>
</feature>
<dbReference type="Proteomes" id="UP000007883">
    <property type="component" value="Chromosome"/>
</dbReference>
<keyword evidence="8" id="KW-0175">Coiled coil</keyword>
<evidence type="ECO:0000256" key="2">
    <source>
        <dbReference type="ARBA" id="ARBA00012528"/>
    </source>
</evidence>
<evidence type="ECO:0000313" key="13">
    <source>
        <dbReference type="Proteomes" id="UP000007883"/>
    </source>
</evidence>
<dbReference type="FunFam" id="3.30.70.270:FF:000001">
    <property type="entry name" value="Diguanylate cyclase domain protein"/>
    <property type="match status" value="1"/>
</dbReference>
<dbReference type="GO" id="GO:0005886">
    <property type="term" value="C:plasma membrane"/>
    <property type="evidence" value="ECO:0007669"/>
    <property type="project" value="UniProtKB-SubCell"/>
</dbReference>
<evidence type="ECO:0000259" key="10">
    <source>
        <dbReference type="PROSITE" id="PS50885"/>
    </source>
</evidence>
<gene>
    <name evidence="12" type="ordered locus">RGE_19360</name>
</gene>
<comment type="catalytic activity">
    <reaction evidence="7">
        <text>2 GTP = 3',3'-c-di-GMP + 2 diphosphate</text>
        <dbReference type="Rhea" id="RHEA:24898"/>
        <dbReference type="ChEBI" id="CHEBI:33019"/>
        <dbReference type="ChEBI" id="CHEBI:37565"/>
        <dbReference type="ChEBI" id="CHEBI:58805"/>
        <dbReference type="EC" id="2.7.7.65"/>
    </reaction>
</comment>
<name>I0HQJ0_RUBGI</name>
<evidence type="ECO:0000256" key="6">
    <source>
        <dbReference type="ARBA" id="ARBA00023136"/>
    </source>
</evidence>
<dbReference type="CDD" id="cd01949">
    <property type="entry name" value="GGDEF"/>
    <property type="match status" value="1"/>
</dbReference>
<dbReference type="InterPro" id="IPR029787">
    <property type="entry name" value="Nucleotide_cyclase"/>
</dbReference>
<keyword evidence="3" id="KW-1003">Cell membrane</keyword>
<dbReference type="InterPro" id="IPR000160">
    <property type="entry name" value="GGDEF_dom"/>
</dbReference>
<dbReference type="InterPro" id="IPR050469">
    <property type="entry name" value="Diguanylate_Cyclase"/>
</dbReference>
<evidence type="ECO:0000256" key="8">
    <source>
        <dbReference type="SAM" id="Coils"/>
    </source>
</evidence>
<evidence type="ECO:0000256" key="1">
    <source>
        <dbReference type="ARBA" id="ARBA00004651"/>
    </source>
</evidence>
<comment type="subcellular location">
    <subcellularLocation>
        <location evidence="1">Cell membrane</location>
        <topology evidence="1">Multi-pass membrane protein</topology>
    </subcellularLocation>
</comment>
<dbReference type="SUPFAM" id="SSF55073">
    <property type="entry name" value="Nucleotide cyclase"/>
    <property type="match status" value="1"/>
</dbReference>
<dbReference type="Gene3D" id="3.30.450.20">
    <property type="entry name" value="PAS domain"/>
    <property type="match status" value="1"/>
</dbReference>
<dbReference type="STRING" id="983917.RGE_19360"/>
<dbReference type="PATRIC" id="fig|983917.3.peg.1869"/>
<dbReference type="Pfam" id="PF00990">
    <property type="entry name" value="GGDEF"/>
    <property type="match status" value="1"/>
</dbReference>
<dbReference type="EMBL" id="AP012320">
    <property type="protein sequence ID" value="BAL95277.1"/>
    <property type="molecule type" value="Genomic_DNA"/>
</dbReference>
<dbReference type="KEGG" id="rge:RGE_19360"/>
<feature type="transmembrane region" description="Helical" evidence="9">
    <location>
        <begin position="20"/>
        <end position="39"/>
    </location>
</feature>
<dbReference type="HOGENOM" id="CLU_000445_134_0_4"/>
<dbReference type="SMART" id="SM00304">
    <property type="entry name" value="HAMP"/>
    <property type="match status" value="1"/>
</dbReference>
<feature type="transmembrane region" description="Helical" evidence="9">
    <location>
        <begin position="297"/>
        <end position="316"/>
    </location>
</feature>
<dbReference type="EC" id="2.7.7.65" evidence="2"/>
<organism evidence="12 13">
    <name type="scientific">Rubrivivax gelatinosus (strain NBRC 100245 / IL144)</name>
    <dbReference type="NCBI Taxonomy" id="983917"/>
    <lineage>
        <taxon>Bacteria</taxon>
        <taxon>Pseudomonadati</taxon>
        <taxon>Pseudomonadota</taxon>
        <taxon>Betaproteobacteria</taxon>
        <taxon>Burkholderiales</taxon>
        <taxon>Sphaerotilaceae</taxon>
        <taxon>Rubrivivax</taxon>
    </lineage>
</organism>
<dbReference type="InterPro" id="IPR043128">
    <property type="entry name" value="Rev_trsase/Diguanyl_cyclase"/>
</dbReference>
<sequence length="566" mass="60944">MSAAPDVSPRAWGSFRVRLTLWAAGLALCTLLGVGLYAARQATQQRAEFVGQQLLSSARSAAFQLAVRLQEREKEVEILSRVPSLVESRLNSPRVLRSLQLRKEINDEYVWIGVADASGRLLNATGGRLDGADVRQRPWFAAGLRGPYTGDVHDDAQLARRLAHEASDSLHFIDLAAPVRDHDGEVRGVLAAHVRWQRIARTVTDAVRGDPAALRTEAMILARDGTLLFPLHAPGMRLPEAPGPGRFGVQNDADGRAYLVARAAVPATAQSDLGWSVVLRQPLEVATAPISALRDRLFIVGLVASLLVAALAYVLAVRLSRPLEQLAAAVVAVREGRSSAAFPQRCGSPELEAMTESVRAMTESLLDREARLEQANAQLEQTVDDRTRQLSAANAELARLASQDALTGLANRRAFEQRAADEEARARRTGRGIGLLMLDVDLFKSVNDRFGHSVGDRVLQEISRLLEASIRETDLAARLGGEEFAVLLPELAGPAEAALVAEKIRLAVQGHGFAEAGHVTLSIGVAWADGHATPVVVALQRADEALYAAKRRGRNCCVSADDSLAG</sequence>
<proteinExistence type="predicted"/>
<evidence type="ECO:0000256" key="9">
    <source>
        <dbReference type="SAM" id="Phobius"/>
    </source>
</evidence>
<feature type="domain" description="GGDEF" evidence="11">
    <location>
        <begin position="431"/>
        <end position="562"/>
    </location>
</feature>
<dbReference type="GO" id="GO:0052621">
    <property type="term" value="F:diguanylate cyclase activity"/>
    <property type="evidence" value="ECO:0007669"/>
    <property type="project" value="UniProtKB-EC"/>
</dbReference>
<protein>
    <recommendedName>
        <fullName evidence="2">diguanylate cyclase</fullName>
        <ecNumber evidence="2">2.7.7.65</ecNumber>
    </recommendedName>
</protein>
<dbReference type="GO" id="GO:0043709">
    <property type="term" value="P:cell adhesion involved in single-species biofilm formation"/>
    <property type="evidence" value="ECO:0007669"/>
    <property type="project" value="TreeGrafter"/>
</dbReference>
<dbReference type="eggNOG" id="COG3706">
    <property type="taxonomic scope" value="Bacteria"/>
</dbReference>
<keyword evidence="6 9" id="KW-0472">Membrane</keyword>
<dbReference type="eggNOG" id="COG4191">
    <property type="taxonomic scope" value="Bacteria"/>
</dbReference>
<dbReference type="SMART" id="SM00267">
    <property type="entry name" value="GGDEF"/>
    <property type="match status" value="1"/>
</dbReference>
<evidence type="ECO:0000259" key="11">
    <source>
        <dbReference type="PROSITE" id="PS50887"/>
    </source>
</evidence>
<dbReference type="PROSITE" id="PS50885">
    <property type="entry name" value="HAMP"/>
    <property type="match status" value="1"/>
</dbReference>
<feature type="coiled-coil region" evidence="8">
    <location>
        <begin position="362"/>
        <end position="403"/>
    </location>
</feature>
<evidence type="ECO:0000256" key="7">
    <source>
        <dbReference type="ARBA" id="ARBA00034247"/>
    </source>
</evidence>
<keyword evidence="4 9" id="KW-0812">Transmembrane</keyword>
<dbReference type="InterPro" id="IPR033479">
    <property type="entry name" value="dCache_1"/>
</dbReference>
<dbReference type="PROSITE" id="PS50887">
    <property type="entry name" value="GGDEF"/>
    <property type="match status" value="1"/>
</dbReference>
<dbReference type="Gene3D" id="6.10.340.10">
    <property type="match status" value="1"/>
</dbReference>
<dbReference type="NCBIfam" id="TIGR00254">
    <property type="entry name" value="GGDEF"/>
    <property type="match status" value="1"/>
</dbReference>